<dbReference type="EMBL" id="WUEK01000002">
    <property type="protein sequence ID" value="MXG88777.1"/>
    <property type="molecule type" value="Genomic_DNA"/>
</dbReference>
<dbReference type="GO" id="GO:0006629">
    <property type="term" value="P:lipid metabolic process"/>
    <property type="evidence" value="ECO:0007669"/>
    <property type="project" value="InterPro"/>
</dbReference>
<dbReference type="PANTHER" id="PTHR46211">
    <property type="entry name" value="GLYCEROPHOSPHORYL DIESTER PHOSPHODIESTERASE"/>
    <property type="match status" value="1"/>
</dbReference>
<evidence type="ECO:0000313" key="3">
    <source>
        <dbReference type="Proteomes" id="UP000473325"/>
    </source>
</evidence>
<evidence type="ECO:0000313" key="2">
    <source>
        <dbReference type="EMBL" id="MXG88777.1"/>
    </source>
</evidence>
<proteinExistence type="predicted"/>
<name>A0A6L7EN90_9ACTN</name>
<dbReference type="Gene3D" id="3.20.20.190">
    <property type="entry name" value="Phosphatidylinositol (PI) phosphodiesterase"/>
    <property type="match status" value="2"/>
</dbReference>
<dbReference type="GO" id="GO:0008081">
    <property type="term" value="F:phosphoric diester hydrolase activity"/>
    <property type="evidence" value="ECO:0007669"/>
    <property type="project" value="InterPro"/>
</dbReference>
<evidence type="ECO:0000259" key="1">
    <source>
        <dbReference type="Pfam" id="PF03009"/>
    </source>
</evidence>
<reference evidence="2 3" key="1">
    <citation type="submission" date="2019-12" db="EMBL/GenBank/DDBJ databases">
        <authorList>
            <person name="Kun Z."/>
        </authorList>
    </citation>
    <scope>NUCLEOTIDE SEQUENCE [LARGE SCALE GENOMIC DNA]</scope>
    <source>
        <strain evidence="2 3">YIM 123512</strain>
    </source>
</reference>
<feature type="domain" description="GP-PDE" evidence="1">
    <location>
        <begin position="14"/>
        <end position="59"/>
    </location>
</feature>
<dbReference type="PANTHER" id="PTHR46211:SF14">
    <property type="entry name" value="GLYCEROPHOSPHODIESTER PHOSPHODIESTERASE"/>
    <property type="match status" value="1"/>
</dbReference>
<dbReference type="InterPro" id="IPR017946">
    <property type="entry name" value="PLC-like_Pdiesterase_TIM-brl"/>
</dbReference>
<dbReference type="CDD" id="cd08556">
    <property type="entry name" value="GDPD"/>
    <property type="match status" value="1"/>
</dbReference>
<accession>A0A6L7EN90</accession>
<dbReference type="Proteomes" id="UP000473325">
    <property type="component" value="Unassembled WGS sequence"/>
</dbReference>
<gene>
    <name evidence="2" type="ORF">GRQ65_04340</name>
</gene>
<dbReference type="RefSeq" id="WP_160875507.1">
    <property type="nucleotide sequence ID" value="NZ_WUEK01000002.1"/>
</dbReference>
<dbReference type="SUPFAM" id="SSF51695">
    <property type="entry name" value="PLC-like phosphodiesterases"/>
    <property type="match status" value="1"/>
</dbReference>
<organism evidence="2 3">
    <name type="scientific">Nocardioides flavescens</name>
    <dbReference type="NCBI Taxonomy" id="2691959"/>
    <lineage>
        <taxon>Bacteria</taxon>
        <taxon>Bacillati</taxon>
        <taxon>Actinomycetota</taxon>
        <taxon>Actinomycetes</taxon>
        <taxon>Propionibacteriales</taxon>
        <taxon>Nocardioidaceae</taxon>
        <taxon>Nocardioides</taxon>
    </lineage>
</organism>
<dbReference type="Pfam" id="PF03009">
    <property type="entry name" value="GDPD"/>
    <property type="match status" value="1"/>
</dbReference>
<dbReference type="AlphaFoldDB" id="A0A6L7EN90"/>
<protein>
    <recommendedName>
        <fullName evidence="1">GP-PDE domain-containing protein</fullName>
    </recommendedName>
</protein>
<keyword evidence="3" id="KW-1185">Reference proteome</keyword>
<dbReference type="InterPro" id="IPR030395">
    <property type="entry name" value="GP_PDE_dom"/>
</dbReference>
<sequence length="221" mass="24568">MRRERVLISAHRCETLADIEAAVALGVDHVEIDVHRRADGSFVVDHDGTLPSPTTYEDALAAINGRARLHLDLKVTEADAAVEASRRAVEALGPEAVLVTTLEDDHVRAVRDWSDAEGLGLLVGLSLGRSVRGMSLARRIWVRTFELLPGLRYRVAGANLVVANHWLARFGVAAFARRTRRPLLVWTVDTEESLHHWLRPGRAFLVTTNEPALAVRVRDEW</sequence>
<comment type="caution">
    <text evidence="2">The sequence shown here is derived from an EMBL/GenBank/DDBJ whole genome shotgun (WGS) entry which is preliminary data.</text>
</comment>